<gene>
    <name evidence="2" type="ORF">EZM97_28835</name>
</gene>
<evidence type="ECO:0000256" key="1">
    <source>
        <dbReference type="SAM" id="Phobius"/>
    </source>
</evidence>
<keyword evidence="3" id="KW-1185">Reference proteome</keyword>
<accession>A0A4R0YPY6</accession>
<name>A0A4R0YPY6_9GAMM</name>
<sequence>MTLRSIALALLCLVLWGCTDDALLAKVEPHPQSELAKSLVHEVQAGDYAHLKALLNPQLTRDPAIDHSIDQFRQVLAQPIKSVKLVGAYTMAKFSTNEPKATYYNLTYEYELEKGWAVVNVQMVDSEGKTVVNTFHAGWQERSLEAVNAFSFLSKGAKHRFVLVLALANLALSFYALVICIRTPIPRKKWLWALFTLTGSLALTFNWTTGQFGYSFWLLHLPVSSWSSSLYSPIFIQVYFPLGAVWFLIRRRRGFEVQPPVSPPLTAQET</sequence>
<feature type="transmembrane region" description="Helical" evidence="1">
    <location>
        <begin position="161"/>
        <end position="178"/>
    </location>
</feature>
<feature type="transmembrane region" description="Helical" evidence="1">
    <location>
        <begin position="230"/>
        <end position="249"/>
    </location>
</feature>
<evidence type="ECO:0000313" key="3">
    <source>
        <dbReference type="Proteomes" id="UP000291822"/>
    </source>
</evidence>
<keyword evidence="1" id="KW-0812">Transmembrane</keyword>
<comment type="caution">
    <text evidence="2">The sequence shown here is derived from an EMBL/GenBank/DDBJ whole genome shotgun (WGS) entry which is preliminary data.</text>
</comment>
<evidence type="ECO:0000313" key="2">
    <source>
        <dbReference type="EMBL" id="TCI08621.1"/>
    </source>
</evidence>
<dbReference type="RefSeq" id="WP_131152927.1">
    <property type="nucleotide sequence ID" value="NZ_SJTG01000004.1"/>
</dbReference>
<feature type="transmembrane region" description="Helical" evidence="1">
    <location>
        <begin position="190"/>
        <end position="210"/>
    </location>
</feature>
<organism evidence="2 3">
    <name type="scientific">Dyella soli</name>
    <dbReference type="NCBI Taxonomy" id="522319"/>
    <lineage>
        <taxon>Bacteria</taxon>
        <taxon>Pseudomonadati</taxon>
        <taxon>Pseudomonadota</taxon>
        <taxon>Gammaproteobacteria</taxon>
        <taxon>Lysobacterales</taxon>
        <taxon>Rhodanobacteraceae</taxon>
        <taxon>Dyella</taxon>
    </lineage>
</organism>
<dbReference type="AlphaFoldDB" id="A0A4R0YPY6"/>
<reference evidence="2 3" key="1">
    <citation type="submission" date="2019-02" db="EMBL/GenBank/DDBJ databases">
        <title>Dyella amyloliquefaciens sp. nov., isolated from forest soil.</title>
        <authorList>
            <person name="Gao Z.-H."/>
            <person name="Qiu L.-H."/>
        </authorList>
    </citation>
    <scope>NUCLEOTIDE SEQUENCE [LARGE SCALE GENOMIC DNA]</scope>
    <source>
        <strain evidence="2 3">KACC 12747</strain>
    </source>
</reference>
<dbReference type="Proteomes" id="UP000291822">
    <property type="component" value="Unassembled WGS sequence"/>
</dbReference>
<proteinExistence type="predicted"/>
<dbReference type="EMBL" id="SJTG01000004">
    <property type="protein sequence ID" value="TCI08621.1"/>
    <property type="molecule type" value="Genomic_DNA"/>
</dbReference>
<keyword evidence="1" id="KW-1133">Transmembrane helix</keyword>
<keyword evidence="1" id="KW-0472">Membrane</keyword>
<protein>
    <submittedName>
        <fullName evidence="2">Uncharacterized protein</fullName>
    </submittedName>
</protein>